<dbReference type="OrthoDB" id="5654315at2"/>
<organism evidence="1 2">
    <name type="scientific">Legionella erythra</name>
    <dbReference type="NCBI Taxonomy" id="448"/>
    <lineage>
        <taxon>Bacteria</taxon>
        <taxon>Pseudomonadati</taxon>
        <taxon>Pseudomonadota</taxon>
        <taxon>Gammaproteobacteria</taxon>
        <taxon>Legionellales</taxon>
        <taxon>Legionellaceae</taxon>
        <taxon>Legionella</taxon>
    </lineage>
</organism>
<sequence length="228" mass="26769">MVVSDDTPAQMHAILHRMEDTIKNKIPERTEREWHDKFVKHELARYAHMDRHNHNGYIPDYTQPLIHFMSIYNVPYTKGEDVVDYSLRVAQGNRGYAIRVDEFKKESLHQEQSDFYSKSHNLAKEALNDIKQLIETSDWQVGRWGSRSKIEVNGKMKPVPNHLHAIYKKCLEAENGGNPAQLTQDIHDIAAKALEPKSRLFERFRERYQSTLDVYTVIERDTRNLLKP</sequence>
<name>A0A0W0TKI4_LEGER</name>
<dbReference type="Proteomes" id="UP000054773">
    <property type="component" value="Unassembled WGS sequence"/>
</dbReference>
<gene>
    <name evidence="1" type="ORF">Lery_1911</name>
</gene>
<evidence type="ECO:0000313" key="1">
    <source>
        <dbReference type="EMBL" id="KTC96119.1"/>
    </source>
</evidence>
<evidence type="ECO:0000313" key="2">
    <source>
        <dbReference type="Proteomes" id="UP000054773"/>
    </source>
</evidence>
<keyword evidence="2" id="KW-1185">Reference proteome</keyword>
<protein>
    <submittedName>
        <fullName evidence="1">Uncharacterized protein</fullName>
    </submittedName>
</protein>
<dbReference type="STRING" id="448.Lery_1911"/>
<comment type="caution">
    <text evidence="1">The sequence shown here is derived from an EMBL/GenBank/DDBJ whole genome shotgun (WGS) entry which is preliminary data.</text>
</comment>
<reference evidence="1 2" key="1">
    <citation type="submission" date="2015-11" db="EMBL/GenBank/DDBJ databases">
        <title>Genomic analysis of 38 Legionella species identifies large and diverse effector repertoires.</title>
        <authorList>
            <person name="Burstein D."/>
            <person name="Amaro F."/>
            <person name="Zusman T."/>
            <person name="Lifshitz Z."/>
            <person name="Cohen O."/>
            <person name="Gilbert J.A."/>
            <person name="Pupko T."/>
            <person name="Shuman H.A."/>
            <person name="Segal G."/>
        </authorList>
    </citation>
    <scope>NUCLEOTIDE SEQUENCE [LARGE SCALE GENOMIC DNA]</scope>
    <source>
        <strain evidence="1 2">SE-32A-C8</strain>
    </source>
</reference>
<dbReference type="PATRIC" id="fig|448.7.peg.2002"/>
<proteinExistence type="predicted"/>
<accession>A0A0W0TKI4</accession>
<dbReference type="RefSeq" id="WP_058527055.1">
    <property type="nucleotide sequence ID" value="NZ_CAAAHY010000007.1"/>
</dbReference>
<dbReference type="AlphaFoldDB" id="A0A0W0TKI4"/>
<dbReference type="EMBL" id="LNYA01000030">
    <property type="protein sequence ID" value="KTC96119.1"/>
    <property type="molecule type" value="Genomic_DNA"/>
</dbReference>